<dbReference type="EMBL" id="CP003732">
    <property type="protein sequence ID" value="AFV10634.1"/>
    <property type="molecule type" value="Genomic_DNA"/>
</dbReference>
<keyword evidence="1" id="KW-0472">Membrane</keyword>
<dbReference type="AlphaFoldDB" id="K4LRB1"/>
<feature type="transmembrane region" description="Helical" evidence="1">
    <location>
        <begin position="12"/>
        <end position="33"/>
    </location>
</feature>
<reference evidence="2 3" key="1">
    <citation type="journal article" date="2012" name="BMC Genomics">
        <title>Genome-guided analysis of physiological and morphological traits of the fermentative acetate oxidizer Thermacetogenium phaeum.</title>
        <authorList>
            <person name="Oehler D."/>
            <person name="Poehlein A."/>
            <person name="Leimbach A."/>
            <person name="Muller N."/>
            <person name="Daniel R."/>
            <person name="Gottschalk G."/>
            <person name="Schink B."/>
        </authorList>
    </citation>
    <scope>NUCLEOTIDE SEQUENCE [LARGE SCALE GENOMIC DNA]</scope>
    <source>
        <strain evidence="3">ATCC BAA-254 / DSM 26808 / PB</strain>
    </source>
</reference>
<evidence type="ECO:0000313" key="3">
    <source>
        <dbReference type="Proteomes" id="UP000000467"/>
    </source>
</evidence>
<name>K4LRB1_THEPS</name>
<keyword evidence="3" id="KW-1185">Reference proteome</keyword>
<dbReference type="Proteomes" id="UP000000467">
    <property type="component" value="Chromosome"/>
</dbReference>
<accession>K4LRB1</accession>
<protein>
    <submittedName>
        <fullName evidence="2">Uncharacterized protein</fullName>
    </submittedName>
</protein>
<proteinExistence type="predicted"/>
<organism evidence="2 3">
    <name type="scientific">Thermacetogenium phaeum (strain ATCC BAA-254 / DSM 26808 / PB)</name>
    <dbReference type="NCBI Taxonomy" id="1089553"/>
    <lineage>
        <taxon>Bacteria</taxon>
        <taxon>Bacillati</taxon>
        <taxon>Bacillota</taxon>
        <taxon>Clostridia</taxon>
        <taxon>Thermoanaerobacterales</taxon>
        <taxon>Thermoanaerobacteraceae</taxon>
        <taxon>Thermacetogenium</taxon>
    </lineage>
</organism>
<evidence type="ECO:0000313" key="2">
    <source>
        <dbReference type="EMBL" id="AFV10634.1"/>
    </source>
</evidence>
<keyword evidence="1" id="KW-0812">Transmembrane</keyword>
<dbReference type="HOGENOM" id="CLU_3359030_0_0_9"/>
<gene>
    <name evidence="2" type="ordered locus">Tph_c03870</name>
</gene>
<sequence length="36" mass="3957">MGEALIGQAALWGTLGILFIVLAGLLYYVFVIFRVK</sequence>
<evidence type="ECO:0000256" key="1">
    <source>
        <dbReference type="SAM" id="Phobius"/>
    </source>
</evidence>
<keyword evidence="1" id="KW-1133">Transmembrane helix</keyword>
<dbReference type="KEGG" id="tpz:Tph_c03870"/>